<dbReference type="PANTHER" id="PTHR40980">
    <property type="entry name" value="PLUG DOMAIN-CONTAINING PROTEIN"/>
    <property type="match status" value="1"/>
</dbReference>
<dbReference type="InterPro" id="IPR041700">
    <property type="entry name" value="OMP_b-brl_3"/>
</dbReference>
<dbReference type="SUPFAM" id="SSF56935">
    <property type="entry name" value="Porins"/>
    <property type="match status" value="1"/>
</dbReference>
<keyword evidence="5" id="KW-0675">Receptor</keyword>
<dbReference type="Proteomes" id="UP000050443">
    <property type="component" value="Unassembled WGS sequence"/>
</dbReference>
<dbReference type="STRING" id="362413.RC62_2950"/>
<comment type="subcellular location">
    <subcellularLocation>
        <location evidence="1">Cell outer membrane</location>
    </subcellularLocation>
</comment>
<dbReference type="GO" id="GO:0009279">
    <property type="term" value="C:cell outer membrane"/>
    <property type="evidence" value="ECO:0007669"/>
    <property type="project" value="UniProtKB-SubCell"/>
</dbReference>
<sequence length="770" mass="88414">MVNENNSPVEYAEVTLQTSNSISLHSELTNKYGEFNINNIKGDNYELSIKYFSQNVYSQFIIIDNNLDLKTINLNIGISLTGVILENKKSLIENKVDRMVFNVENSVAATGGNALDALKLTPRIKVQNDEISMIGKGSMLIMINDKLVQFSGEELATYLKTLNASDLKKIEVLSNPPSKYSAEGNSGIINIVTKKTKKDAWDASLRTIYQQSTYAKTNNGGSFNIQKGRVQVNSGLNYINGSNAPEYTNQIYYPSLTWEKVNNRRDFSNLLSTKLGMEYKINDKLSTGFNYNFVSNKPLRKEIGKTNLFDSQTKALDSIIKTISRGNYEKTTSTLNYHIAYDIDSIGRKLSIDFDYFNYKNIANRFLKTQTFLPSNEPIENNLLDARNYGFQDIQNYAVNIDMVHPGKWAEFNYGGRISFTNTNNYFNYFNIKSNIEEIDSGLSNEFIYKENTQAVYFSAEKNLSEQWKTKIGIRYEFTQTEGLSKTVIQSNSKSYARLFPTFFLSFTPNENHSFSANYGKRIKRPGYSLLNPFKYVSNLYSYSEGNPFLQPSFTNNIELEYAHKSNLITKIYFSHTNNNFDQVTILDEITNIEKIIPLNYITNKMLGINQTFIFKLSKWWNINTSVDVYYSSTNSTIPVTLQYLKGWNGEFNISNDLTLNNNKTVVFNTNVWFITKGVNNLDYNSNGIQVDTSFKWLLLNKKLIISLNLEDIINPKGIKYTSYSNGIKNSFRNYNDDQCFKLGIIYNFGKKINVNKREYKNQEEQNRID</sequence>
<feature type="domain" description="Outer membrane protein beta-barrel" evidence="4">
    <location>
        <begin position="342"/>
        <end position="747"/>
    </location>
</feature>
<dbReference type="PATRIC" id="fig|362413.3.peg.2900"/>
<organism evidence="5 6">
    <name type="scientific">Flavobacterium aquidurense</name>
    <dbReference type="NCBI Taxonomy" id="362413"/>
    <lineage>
        <taxon>Bacteria</taxon>
        <taxon>Pseudomonadati</taxon>
        <taxon>Bacteroidota</taxon>
        <taxon>Flavobacteriia</taxon>
        <taxon>Flavobacteriales</taxon>
        <taxon>Flavobacteriaceae</taxon>
        <taxon>Flavobacterium</taxon>
    </lineage>
</organism>
<name>A0A0Q0W0P6_9FLAO</name>
<dbReference type="EMBL" id="JRLF01000015">
    <property type="protein sequence ID" value="KQB37784.1"/>
    <property type="molecule type" value="Genomic_DNA"/>
</dbReference>
<dbReference type="SUPFAM" id="SSF49478">
    <property type="entry name" value="Cna protein B-type domain"/>
    <property type="match status" value="1"/>
</dbReference>
<evidence type="ECO:0000313" key="6">
    <source>
        <dbReference type="Proteomes" id="UP000050443"/>
    </source>
</evidence>
<dbReference type="Gene3D" id="2.40.170.20">
    <property type="entry name" value="TonB-dependent receptor, beta-barrel domain"/>
    <property type="match status" value="1"/>
</dbReference>
<dbReference type="InterPro" id="IPR036942">
    <property type="entry name" value="Beta-barrel_TonB_sf"/>
</dbReference>
<keyword evidence="2" id="KW-0472">Membrane</keyword>
<reference evidence="5 6" key="1">
    <citation type="submission" date="2014-09" db="EMBL/GenBank/DDBJ databases">
        <title>Genome sequence of Flavobacterium aquidurense RC62.</title>
        <authorList>
            <person name="Kim J.F."/>
            <person name="Kwak M.-J."/>
        </authorList>
    </citation>
    <scope>NUCLEOTIDE SEQUENCE [LARGE SCALE GENOMIC DNA]</scope>
    <source>
        <strain evidence="5 6">RC62</strain>
    </source>
</reference>
<dbReference type="InterPro" id="IPR037066">
    <property type="entry name" value="Plug_dom_sf"/>
</dbReference>
<dbReference type="Gene3D" id="2.170.130.10">
    <property type="entry name" value="TonB-dependent receptor, plug domain"/>
    <property type="match status" value="1"/>
</dbReference>
<gene>
    <name evidence="5" type="ORF">RC62_2950</name>
</gene>
<comment type="caution">
    <text evidence="5">The sequence shown here is derived from an EMBL/GenBank/DDBJ whole genome shotgun (WGS) entry which is preliminary data.</text>
</comment>
<dbReference type="AlphaFoldDB" id="A0A0Q0W0P6"/>
<evidence type="ECO:0000256" key="1">
    <source>
        <dbReference type="ARBA" id="ARBA00004442"/>
    </source>
</evidence>
<evidence type="ECO:0000313" key="5">
    <source>
        <dbReference type="EMBL" id="KQB37784.1"/>
    </source>
</evidence>
<dbReference type="Pfam" id="PF14905">
    <property type="entry name" value="OMP_b-brl_3"/>
    <property type="match status" value="1"/>
</dbReference>
<evidence type="ECO:0000256" key="2">
    <source>
        <dbReference type="ARBA" id="ARBA00023136"/>
    </source>
</evidence>
<protein>
    <submittedName>
        <fullName evidence="5">Putative TonB-dependent outer membrane receptorprecursor</fullName>
    </submittedName>
</protein>
<accession>A0A0Q0W0P6</accession>
<dbReference type="PANTHER" id="PTHR40980:SF4">
    <property type="entry name" value="TONB-DEPENDENT RECEPTOR-LIKE BETA-BARREL DOMAIN-CONTAINING PROTEIN"/>
    <property type="match status" value="1"/>
</dbReference>
<proteinExistence type="predicted"/>
<evidence type="ECO:0000256" key="3">
    <source>
        <dbReference type="ARBA" id="ARBA00023237"/>
    </source>
</evidence>
<evidence type="ECO:0000259" key="4">
    <source>
        <dbReference type="Pfam" id="PF14905"/>
    </source>
</evidence>
<keyword evidence="3" id="KW-0998">Cell outer membrane</keyword>